<proteinExistence type="predicted"/>
<reference evidence="1 2" key="1">
    <citation type="journal article" date="2018" name="Front. Microbiol.">
        <title>Genome-Wide Analysis of Corynespora cassiicola Leaf Fall Disease Putative Effectors.</title>
        <authorList>
            <person name="Lopez D."/>
            <person name="Ribeiro S."/>
            <person name="Label P."/>
            <person name="Fumanal B."/>
            <person name="Venisse J.S."/>
            <person name="Kohler A."/>
            <person name="de Oliveira R.R."/>
            <person name="Labutti K."/>
            <person name="Lipzen A."/>
            <person name="Lail K."/>
            <person name="Bauer D."/>
            <person name="Ohm R.A."/>
            <person name="Barry K.W."/>
            <person name="Spatafora J."/>
            <person name="Grigoriev I.V."/>
            <person name="Martin F.M."/>
            <person name="Pujade-Renaud V."/>
        </authorList>
    </citation>
    <scope>NUCLEOTIDE SEQUENCE [LARGE SCALE GENOMIC DNA]</scope>
    <source>
        <strain evidence="1 2">Philippines</strain>
    </source>
</reference>
<evidence type="ECO:0000313" key="2">
    <source>
        <dbReference type="Proteomes" id="UP000240883"/>
    </source>
</evidence>
<accession>A0A2T2N5R4</accession>
<organism evidence="1 2">
    <name type="scientific">Corynespora cassiicola Philippines</name>
    <dbReference type="NCBI Taxonomy" id="1448308"/>
    <lineage>
        <taxon>Eukaryota</taxon>
        <taxon>Fungi</taxon>
        <taxon>Dikarya</taxon>
        <taxon>Ascomycota</taxon>
        <taxon>Pezizomycotina</taxon>
        <taxon>Dothideomycetes</taxon>
        <taxon>Pleosporomycetidae</taxon>
        <taxon>Pleosporales</taxon>
        <taxon>Corynesporascaceae</taxon>
        <taxon>Corynespora</taxon>
    </lineage>
</organism>
<evidence type="ECO:0000313" key="1">
    <source>
        <dbReference type="EMBL" id="PSN60368.1"/>
    </source>
</evidence>
<protein>
    <submittedName>
        <fullName evidence="1">Uncharacterized protein</fullName>
    </submittedName>
</protein>
<dbReference type="EMBL" id="KZ678149">
    <property type="protein sequence ID" value="PSN60368.1"/>
    <property type="molecule type" value="Genomic_DNA"/>
</dbReference>
<sequence length="123" mass="13550">MTRRLPIRKMPPLRCVRRSAGFVPVPRPRARHDMSMQTGLSAVQLDSRPSCPSSMTTALCAPRRPLDPSAALDANHIKVLTIPTTVLSRIYSAKTPKAHEMQSVWLCRARVHQVVPGTGDLSS</sequence>
<dbReference type="AlphaFoldDB" id="A0A2T2N5R4"/>
<keyword evidence="2" id="KW-1185">Reference proteome</keyword>
<gene>
    <name evidence="1" type="ORF">BS50DRAFT_593805</name>
</gene>
<dbReference type="Proteomes" id="UP000240883">
    <property type="component" value="Unassembled WGS sequence"/>
</dbReference>
<name>A0A2T2N5R4_CORCC</name>